<dbReference type="EMBL" id="JABCKI010005743">
    <property type="protein sequence ID" value="KAG5638821.1"/>
    <property type="molecule type" value="Genomic_DNA"/>
</dbReference>
<name>A0A9P7K8J1_9AGAR</name>
<sequence>MSLSDHFKTLPVGAQLSSLAIRGLQRQRKEIRREYDAARLALEKEFSGREQKLNTRRLGIIAGTLQPKPIELYAGAEEIEKEDEDYKPPLLDPSATSPIPDFWQTAICNHFQLSNLVTEKDIPALKSLMDVRFIFLSQTDPTPHFKLEFRFSTNDFFSNRVLEKTYYYKESEYGGFEPNYSVGTDIKWKRGKKLTGGIENDNEESSFFDFFTPPVPPESSDDDEDVSEEEDDENDPDEDQDSDDDEELEDDSDDESGFGTYEEALEDDFEMGEVFKDELVPDAIEWFMQEKEESSSEDSDWESNDNDNDDEDDDDDDDDDDDKNDDDDDDSD</sequence>
<dbReference type="GO" id="GO:0006334">
    <property type="term" value="P:nucleosome assembly"/>
    <property type="evidence" value="ECO:0007669"/>
    <property type="project" value="InterPro"/>
</dbReference>
<dbReference type="GO" id="GO:0005634">
    <property type="term" value="C:nucleus"/>
    <property type="evidence" value="ECO:0007669"/>
    <property type="project" value="InterPro"/>
</dbReference>
<organism evidence="4 5">
    <name type="scientific">Sphagnurus paluster</name>
    <dbReference type="NCBI Taxonomy" id="117069"/>
    <lineage>
        <taxon>Eukaryota</taxon>
        <taxon>Fungi</taxon>
        <taxon>Dikarya</taxon>
        <taxon>Basidiomycota</taxon>
        <taxon>Agaricomycotina</taxon>
        <taxon>Agaricomycetes</taxon>
        <taxon>Agaricomycetidae</taxon>
        <taxon>Agaricales</taxon>
        <taxon>Tricholomatineae</taxon>
        <taxon>Lyophyllaceae</taxon>
        <taxon>Sphagnurus</taxon>
    </lineage>
</organism>
<protein>
    <submittedName>
        <fullName evidence="4">Uncharacterized protein</fullName>
    </submittedName>
</protein>
<dbReference type="AlphaFoldDB" id="A0A9P7K8J1"/>
<dbReference type="OrthoDB" id="27325at2759"/>
<evidence type="ECO:0000313" key="5">
    <source>
        <dbReference type="Proteomes" id="UP000717328"/>
    </source>
</evidence>
<comment type="caution">
    <text evidence="4">The sequence shown here is derived from an EMBL/GenBank/DDBJ whole genome shotgun (WGS) entry which is preliminary data.</text>
</comment>
<dbReference type="PANTHER" id="PTHR11875">
    <property type="entry name" value="TESTIS-SPECIFIC Y-ENCODED PROTEIN"/>
    <property type="match status" value="1"/>
</dbReference>
<feature type="compositionally biased region" description="Acidic residues" evidence="3">
    <location>
        <begin position="219"/>
        <end position="256"/>
    </location>
</feature>
<dbReference type="Gene3D" id="3.30.1120.90">
    <property type="entry name" value="Nucleosome assembly protein"/>
    <property type="match status" value="1"/>
</dbReference>
<comment type="similarity">
    <text evidence="1 2">Belongs to the nucleosome assembly protein (NAP) family.</text>
</comment>
<dbReference type="SUPFAM" id="SSF143113">
    <property type="entry name" value="NAP-like"/>
    <property type="match status" value="1"/>
</dbReference>
<evidence type="ECO:0000313" key="4">
    <source>
        <dbReference type="EMBL" id="KAG5638821.1"/>
    </source>
</evidence>
<accession>A0A9P7K8J1</accession>
<feature type="compositionally biased region" description="Acidic residues" evidence="3">
    <location>
        <begin position="295"/>
        <end position="332"/>
    </location>
</feature>
<proteinExistence type="inferred from homology"/>
<dbReference type="Pfam" id="PF00956">
    <property type="entry name" value="NAP"/>
    <property type="match status" value="1"/>
</dbReference>
<keyword evidence="5" id="KW-1185">Reference proteome</keyword>
<reference evidence="4" key="2">
    <citation type="submission" date="2021-10" db="EMBL/GenBank/DDBJ databases">
        <title>Phylogenomics reveals ancestral predisposition of the termite-cultivated fungus Termitomyces towards a domesticated lifestyle.</title>
        <authorList>
            <person name="Auxier B."/>
            <person name="Grum-Grzhimaylo A."/>
            <person name="Cardenas M.E."/>
            <person name="Lodge J.D."/>
            <person name="Laessoe T."/>
            <person name="Pedersen O."/>
            <person name="Smith M.E."/>
            <person name="Kuyper T.W."/>
            <person name="Franco-Molano E.A."/>
            <person name="Baroni T.J."/>
            <person name="Aanen D.K."/>
        </authorList>
    </citation>
    <scope>NUCLEOTIDE SEQUENCE</scope>
    <source>
        <strain evidence="4">D49</strain>
    </source>
</reference>
<feature type="region of interest" description="Disordered" evidence="3">
    <location>
        <begin position="199"/>
        <end position="332"/>
    </location>
</feature>
<evidence type="ECO:0000256" key="2">
    <source>
        <dbReference type="RuleBase" id="RU003876"/>
    </source>
</evidence>
<evidence type="ECO:0000256" key="3">
    <source>
        <dbReference type="SAM" id="MobiDB-lite"/>
    </source>
</evidence>
<evidence type="ECO:0000256" key="1">
    <source>
        <dbReference type="ARBA" id="ARBA00009947"/>
    </source>
</evidence>
<reference evidence="4" key="1">
    <citation type="submission" date="2021-02" db="EMBL/GenBank/DDBJ databases">
        <authorList>
            <person name="Nieuwenhuis M."/>
            <person name="Van De Peppel L.J.J."/>
        </authorList>
    </citation>
    <scope>NUCLEOTIDE SEQUENCE</scope>
    <source>
        <strain evidence="4">D49</strain>
    </source>
</reference>
<dbReference type="Proteomes" id="UP000717328">
    <property type="component" value="Unassembled WGS sequence"/>
</dbReference>
<dbReference type="InterPro" id="IPR037231">
    <property type="entry name" value="NAP-like_sf"/>
</dbReference>
<gene>
    <name evidence="4" type="ORF">H0H81_009794</name>
</gene>
<dbReference type="InterPro" id="IPR002164">
    <property type="entry name" value="NAP_family"/>
</dbReference>